<dbReference type="InterPro" id="IPR044791">
    <property type="entry name" value="Beta-glucanase/XTH"/>
</dbReference>
<reference evidence="5 6" key="1">
    <citation type="submission" date="2024-03" db="EMBL/GenBank/DDBJ databases">
        <authorList>
            <person name="Martinez-Hernandez J."/>
        </authorList>
    </citation>
    <scope>NUCLEOTIDE SEQUENCE [LARGE SCALE GENOMIC DNA]</scope>
</reference>
<dbReference type="InterPro" id="IPR000757">
    <property type="entry name" value="Beta-glucanase-like"/>
</dbReference>
<gene>
    <name evidence="5" type="ORF">LLUT_LOCUS25428</name>
</gene>
<accession>A0AAV1XSR9</accession>
<dbReference type="InterPro" id="IPR013320">
    <property type="entry name" value="ConA-like_dom_sf"/>
</dbReference>
<evidence type="ECO:0000256" key="2">
    <source>
        <dbReference type="ARBA" id="ARBA00023211"/>
    </source>
</evidence>
<evidence type="ECO:0000259" key="4">
    <source>
        <dbReference type="Pfam" id="PF00722"/>
    </source>
</evidence>
<keyword evidence="3" id="KW-0326">Glycosidase</keyword>
<keyword evidence="6" id="KW-1185">Reference proteome</keyword>
<dbReference type="PANTHER" id="PTHR31062">
    <property type="entry name" value="XYLOGLUCAN ENDOTRANSGLUCOSYLASE/HYDROLASE PROTEIN 8-RELATED"/>
    <property type="match status" value="1"/>
</dbReference>
<feature type="domain" description="GH16" evidence="4">
    <location>
        <begin position="3"/>
        <end position="114"/>
    </location>
</feature>
<name>A0AAV1XSR9_LUPLU</name>
<keyword evidence="1" id="KW-0378">Hydrolase</keyword>
<keyword evidence="2" id="KW-0464">Manganese</keyword>
<dbReference type="AlphaFoldDB" id="A0AAV1XSR9"/>
<evidence type="ECO:0000313" key="5">
    <source>
        <dbReference type="EMBL" id="CAL0324368.1"/>
    </source>
</evidence>
<protein>
    <recommendedName>
        <fullName evidence="4">GH16 domain-containing protein</fullName>
    </recommendedName>
</protein>
<proteinExistence type="predicted"/>
<dbReference type="GO" id="GO:0005975">
    <property type="term" value="P:carbohydrate metabolic process"/>
    <property type="evidence" value="ECO:0007669"/>
    <property type="project" value="InterPro"/>
</dbReference>
<comment type="caution">
    <text evidence="5">The sequence shown here is derived from an EMBL/GenBank/DDBJ whole genome shotgun (WGS) entry which is preliminary data.</text>
</comment>
<dbReference type="EMBL" id="CAXHTB010000018">
    <property type="protein sequence ID" value="CAL0324368.1"/>
    <property type="molecule type" value="Genomic_DNA"/>
</dbReference>
<dbReference type="Pfam" id="PF00722">
    <property type="entry name" value="Glyco_hydro_16"/>
    <property type="match status" value="1"/>
</dbReference>
<evidence type="ECO:0000256" key="3">
    <source>
        <dbReference type="ARBA" id="ARBA00023295"/>
    </source>
</evidence>
<dbReference type="Gene3D" id="2.60.120.200">
    <property type="match status" value="1"/>
</dbReference>
<evidence type="ECO:0000256" key="1">
    <source>
        <dbReference type="ARBA" id="ARBA00022801"/>
    </source>
</evidence>
<organism evidence="5 6">
    <name type="scientific">Lupinus luteus</name>
    <name type="common">European yellow lupine</name>
    <dbReference type="NCBI Taxonomy" id="3873"/>
    <lineage>
        <taxon>Eukaryota</taxon>
        <taxon>Viridiplantae</taxon>
        <taxon>Streptophyta</taxon>
        <taxon>Embryophyta</taxon>
        <taxon>Tracheophyta</taxon>
        <taxon>Spermatophyta</taxon>
        <taxon>Magnoliopsida</taxon>
        <taxon>eudicotyledons</taxon>
        <taxon>Gunneridae</taxon>
        <taxon>Pentapetalae</taxon>
        <taxon>rosids</taxon>
        <taxon>fabids</taxon>
        <taxon>Fabales</taxon>
        <taxon>Fabaceae</taxon>
        <taxon>Papilionoideae</taxon>
        <taxon>50 kb inversion clade</taxon>
        <taxon>genistoids sensu lato</taxon>
        <taxon>core genistoids</taxon>
        <taxon>Genisteae</taxon>
        <taxon>Lupinus</taxon>
    </lineage>
</organism>
<dbReference type="Proteomes" id="UP001497480">
    <property type="component" value="Unassembled WGS sequence"/>
</dbReference>
<dbReference type="GO" id="GO:0004553">
    <property type="term" value="F:hydrolase activity, hydrolyzing O-glycosyl compounds"/>
    <property type="evidence" value="ECO:0007669"/>
    <property type="project" value="InterPro"/>
</dbReference>
<evidence type="ECO:0000313" key="6">
    <source>
        <dbReference type="Proteomes" id="UP001497480"/>
    </source>
</evidence>
<sequence>MLMKLPDHASPGVISSFHLTSNTVNSDAKHDKISFEFLGTDRRPTLQTTIYAGATGGKGEEVKLWFDPTQDFHKYGIRFLVDDKPVRVLQQKNAGTYPKGSMAVEATISKGYDKKVIWSRGPFLLHLRGFSISPSPLAIMGHFNISM</sequence>
<dbReference type="SUPFAM" id="SSF49899">
    <property type="entry name" value="Concanavalin A-like lectins/glucanases"/>
    <property type="match status" value="1"/>
</dbReference>